<protein>
    <submittedName>
        <fullName evidence="2">Uncharacterized protein</fullName>
    </submittedName>
</protein>
<dbReference type="AlphaFoldDB" id="A0A6A7AQX8"/>
<proteinExistence type="predicted"/>
<sequence>MSPSQNSNCSANNNPNLQQLLSSSNDTKRTLVIVLRLPSAVLIEHAQGLNRRVVSTAMIMETYEGTNPLHLLAEAPEIHQRRDEKDVMDAGRALTELKNEHTALDILAEAATMHQNGVDAGVVEAAEILYRMKTKQ</sequence>
<reference evidence="2" key="1">
    <citation type="submission" date="2020-01" db="EMBL/GenBank/DDBJ databases">
        <authorList>
            <consortium name="DOE Joint Genome Institute"/>
            <person name="Haridas S."/>
            <person name="Albert R."/>
            <person name="Binder M."/>
            <person name="Bloem J."/>
            <person name="Labutti K."/>
            <person name="Salamov A."/>
            <person name="Andreopoulos B."/>
            <person name="Baker S.E."/>
            <person name="Barry K."/>
            <person name="Bills G."/>
            <person name="Bluhm B.H."/>
            <person name="Cannon C."/>
            <person name="Castanera R."/>
            <person name="Culley D.E."/>
            <person name="Daum C."/>
            <person name="Ezra D."/>
            <person name="Gonzalez J.B."/>
            <person name="Henrissat B."/>
            <person name="Kuo A."/>
            <person name="Liang C."/>
            <person name="Lipzen A."/>
            <person name="Lutzoni F."/>
            <person name="Magnuson J."/>
            <person name="Mondo S."/>
            <person name="Nolan M."/>
            <person name="Ohm R."/>
            <person name="Pangilinan J."/>
            <person name="Park H.-J."/>
            <person name="Ramirez L."/>
            <person name="Alfaro M."/>
            <person name="Sun H."/>
            <person name="Tritt A."/>
            <person name="Yoshinaga Y."/>
            <person name="Zwiers L.-H."/>
            <person name="Turgeon B.G."/>
            <person name="Goodwin S.B."/>
            <person name="Spatafora J.W."/>
            <person name="Crous P.W."/>
            <person name="Grigoriev I.V."/>
        </authorList>
    </citation>
    <scope>NUCLEOTIDE SEQUENCE</scope>
    <source>
        <strain evidence="2">IPT5</strain>
    </source>
</reference>
<gene>
    <name evidence="2" type="ORF">T440DRAFT_483917</name>
</gene>
<keyword evidence="3" id="KW-1185">Reference proteome</keyword>
<name>A0A6A7AQX8_9PLEO</name>
<dbReference type="Proteomes" id="UP000799423">
    <property type="component" value="Unassembled WGS sequence"/>
</dbReference>
<dbReference type="EMBL" id="MU006364">
    <property type="protein sequence ID" value="KAF2844757.1"/>
    <property type="molecule type" value="Genomic_DNA"/>
</dbReference>
<evidence type="ECO:0000256" key="1">
    <source>
        <dbReference type="SAM" id="MobiDB-lite"/>
    </source>
</evidence>
<evidence type="ECO:0000313" key="3">
    <source>
        <dbReference type="Proteomes" id="UP000799423"/>
    </source>
</evidence>
<accession>A0A6A7AQX8</accession>
<feature type="region of interest" description="Disordered" evidence="1">
    <location>
        <begin position="1"/>
        <end position="21"/>
    </location>
</feature>
<evidence type="ECO:0000313" key="2">
    <source>
        <dbReference type="EMBL" id="KAF2844757.1"/>
    </source>
</evidence>
<organism evidence="2 3">
    <name type="scientific">Plenodomus tracheiphilus IPT5</name>
    <dbReference type="NCBI Taxonomy" id="1408161"/>
    <lineage>
        <taxon>Eukaryota</taxon>
        <taxon>Fungi</taxon>
        <taxon>Dikarya</taxon>
        <taxon>Ascomycota</taxon>
        <taxon>Pezizomycotina</taxon>
        <taxon>Dothideomycetes</taxon>
        <taxon>Pleosporomycetidae</taxon>
        <taxon>Pleosporales</taxon>
        <taxon>Pleosporineae</taxon>
        <taxon>Leptosphaeriaceae</taxon>
        <taxon>Plenodomus</taxon>
    </lineage>
</organism>